<dbReference type="AlphaFoldDB" id="A0A7X9HH03"/>
<dbReference type="GO" id="GO:0008233">
    <property type="term" value="F:peptidase activity"/>
    <property type="evidence" value="ECO:0007669"/>
    <property type="project" value="UniProtKB-KW"/>
</dbReference>
<dbReference type="GO" id="GO:0006508">
    <property type="term" value="P:proteolysis"/>
    <property type="evidence" value="ECO:0007669"/>
    <property type="project" value="UniProtKB-KW"/>
</dbReference>
<dbReference type="InterPro" id="IPR023562">
    <property type="entry name" value="ClpP/TepA"/>
</dbReference>
<keyword evidence="1" id="KW-0645">Protease</keyword>
<dbReference type="Gene3D" id="3.90.226.10">
    <property type="entry name" value="2-enoyl-CoA Hydratase, Chain A, domain 1"/>
    <property type="match status" value="1"/>
</dbReference>
<dbReference type="InterPro" id="IPR029045">
    <property type="entry name" value="ClpP/crotonase-like_dom_sf"/>
</dbReference>
<gene>
    <name evidence="1" type="ORF">GYA27_02865</name>
</gene>
<keyword evidence="1" id="KW-0378">Hydrolase</keyword>
<reference evidence="1 2" key="1">
    <citation type="journal article" date="2020" name="Biotechnol. Biofuels">
        <title>New insights from the biogas microbiome by comprehensive genome-resolved metagenomics of nearly 1600 species originating from multiple anaerobic digesters.</title>
        <authorList>
            <person name="Campanaro S."/>
            <person name="Treu L."/>
            <person name="Rodriguez-R L.M."/>
            <person name="Kovalovszki A."/>
            <person name="Ziels R.M."/>
            <person name="Maus I."/>
            <person name="Zhu X."/>
            <person name="Kougias P.G."/>
            <person name="Basile A."/>
            <person name="Luo G."/>
            <person name="Schluter A."/>
            <person name="Konstantinidis K.T."/>
            <person name="Angelidaki I."/>
        </authorList>
    </citation>
    <scope>NUCLEOTIDE SEQUENCE [LARGE SCALE GENOMIC DNA]</scope>
    <source>
        <strain evidence="1">AS27yjCOA_165</strain>
    </source>
</reference>
<feature type="non-terminal residue" evidence="1">
    <location>
        <position position="1"/>
    </location>
</feature>
<dbReference type="SUPFAM" id="SSF52096">
    <property type="entry name" value="ClpP/crotonase"/>
    <property type="match status" value="1"/>
</dbReference>
<accession>A0A7X9HH03</accession>
<sequence length="42" mass="4797">EHTNISKAQLSKKKDCDWYMGAEEQVKYGVVDKIITDIGEIL</sequence>
<proteinExistence type="predicted"/>
<organism evidence="1 2">
    <name type="scientific">candidate division WWE3 bacterium</name>
    <dbReference type="NCBI Taxonomy" id="2053526"/>
    <lineage>
        <taxon>Bacteria</taxon>
        <taxon>Katanobacteria</taxon>
    </lineage>
</organism>
<evidence type="ECO:0000313" key="1">
    <source>
        <dbReference type="EMBL" id="NMB70118.1"/>
    </source>
</evidence>
<name>A0A7X9HH03_UNCKA</name>
<dbReference type="Proteomes" id="UP000526033">
    <property type="component" value="Unassembled WGS sequence"/>
</dbReference>
<comment type="caution">
    <text evidence="1">The sequence shown here is derived from an EMBL/GenBank/DDBJ whole genome shotgun (WGS) entry which is preliminary data.</text>
</comment>
<dbReference type="EMBL" id="JAAZNL010000029">
    <property type="protein sequence ID" value="NMB70118.1"/>
    <property type="molecule type" value="Genomic_DNA"/>
</dbReference>
<dbReference type="Pfam" id="PF00574">
    <property type="entry name" value="CLP_protease"/>
    <property type="match status" value="1"/>
</dbReference>
<evidence type="ECO:0000313" key="2">
    <source>
        <dbReference type="Proteomes" id="UP000526033"/>
    </source>
</evidence>
<protein>
    <submittedName>
        <fullName evidence="1">ATP-dependent Clp protease proteolytic subunit</fullName>
    </submittedName>
</protein>